<dbReference type="InterPro" id="IPR011044">
    <property type="entry name" value="Quino_amine_DH_bsu"/>
</dbReference>
<keyword evidence="5" id="KW-1185">Reference proteome</keyword>
<evidence type="ECO:0000256" key="1">
    <source>
        <dbReference type="ARBA" id="ARBA00022729"/>
    </source>
</evidence>
<evidence type="ECO:0000259" key="3">
    <source>
        <dbReference type="Pfam" id="PF13205"/>
    </source>
</evidence>
<gene>
    <name evidence="4" type="ORF">D6T64_20655</name>
</gene>
<comment type="caution">
    <text evidence="4">The sequence shown here is derived from an EMBL/GenBank/DDBJ whole genome shotgun (WGS) entry which is preliminary data.</text>
</comment>
<dbReference type="SUPFAM" id="SSF50969">
    <property type="entry name" value="YVTN repeat-like/Quinoprotein amine dehydrogenase"/>
    <property type="match status" value="1"/>
</dbReference>
<keyword evidence="2" id="KW-0472">Membrane</keyword>
<keyword evidence="1" id="KW-0732">Signal</keyword>
<proteinExistence type="predicted"/>
<evidence type="ECO:0000313" key="5">
    <source>
        <dbReference type="Proteomes" id="UP000272015"/>
    </source>
</evidence>
<feature type="transmembrane region" description="Helical" evidence="2">
    <location>
        <begin position="20"/>
        <end position="41"/>
    </location>
</feature>
<name>A0A3A5M8X6_9MICO</name>
<reference evidence="4 5" key="1">
    <citation type="submission" date="2018-09" db="EMBL/GenBank/DDBJ databases">
        <title>Novel species of Cryobacterium.</title>
        <authorList>
            <person name="Liu Q."/>
            <person name="Xin Y.-H."/>
        </authorList>
    </citation>
    <scope>NUCLEOTIDE SEQUENCE [LARGE SCALE GENOMIC DNA]</scope>
    <source>
        <strain evidence="4 5">Hh39</strain>
    </source>
</reference>
<dbReference type="AlphaFoldDB" id="A0A3A5M8X6"/>
<accession>A0A3A5M8X6</accession>
<keyword evidence="2" id="KW-1133">Transmembrane helix</keyword>
<organism evidence="4 5">
    <name type="scientific">Cryobacterium melibiosiphilum</name>
    <dbReference type="NCBI Taxonomy" id="995039"/>
    <lineage>
        <taxon>Bacteria</taxon>
        <taxon>Bacillati</taxon>
        <taxon>Actinomycetota</taxon>
        <taxon>Actinomycetes</taxon>
        <taxon>Micrococcales</taxon>
        <taxon>Microbacteriaceae</taxon>
        <taxon>Cryobacterium</taxon>
    </lineage>
</organism>
<protein>
    <recommendedName>
        <fullName evidence="3">SbsA Ig-like domain-containing protein</fullName>
    </recommendedName>
</protein>
<dbReference type="InterPro" id="IPR032812">
    <property type="entry name" value="SbsA_Ig"/>
</dbReference>
<sequence>MPTALTDAPTPGSARGFRLALWSIVTVLTLVCAGLVAVNLLNGPRLLGFDVDPAGVVASANQRLVLETNQQLDAVTAEQVTLLPAVPISVDTSTDSIIISFPQPLAYNTDYTVTVTGATGSATGQSSDFEVAFATEEPALFYLSRGAAPDAATGAAKQPDRILRTLIGSNETEPVFEAPYIQEFVPIGAELAVVTLNADLSSTLTRVDSEGVASALTLPGGGGVQDLEAAPGESLLGFRFTSTTDASGPVYENSLFLFDLATGVADPVLGLDAEPVQAIDWGFMPGRAELVAQLYDTTVLLIDPLVESIEADGQLPEPIPLGQFSALTAFAPDGLRIAVSTANAQFVLDLSQGTEDALAAESVVGTTRYTAGLQFLAGGDGFVQRLAEFDPDTGQVRQSLTLVSGGEQPGGEERVVYAPTSGAESIVAFSVSPNDQYLAVQIEPNRDTAESDGYPFEAQATDATTLFVNIATGQITRSVVGFAATW</sequence>
<keyword evidence="2" id="KW-0812">Transmembrane</keyword>
<evidence type="ECO:0000256" key="2">
    <source>
        <dbReference type="SAM" id="Phobius"/>
    </source>
</evidence>
<feature type="domain" description="SbsA Ig-like" evidence="3">
    <location>
        <begin position="61"/>
        <end position="135"/>
    </location>
</feature>
<dbReference type="Proteomes" id="UP000272015">
    <property type="component" value="Unassembled WGS sequence"/>
</dbReference>
<evidence type="ECO:0000313" key="4">
    <source>
        <dbReference type="EMBL" id="RJT84580.1"/>
    </source>
</evidence>
<dbReference type="EMBL" id="QZVS01000097">
    <property type="protein sequence ID" value="RJT84580.1"/>
    <property type="molecule type" value="Genomic_DNA"/>
</dbReference>
<dbReference type="Pfam" id="PF13205">
    <property type="entry name" value="Big_5"/>
    <property type="match status" value="1"/>
</dbReference>